<dbReference type="InterPro" id="IPR011598">
    <property type="entry name" value="bHLH_dom"/>
</dbReference>
<feature type="region of interest" description="Disordered" evidence="5">
    <location>
        <begin position="557"/>
        <end position="577"/>
    </location>
</feature>
<organism evidence="7 8">
    <name type="scientific">Vigna unguiculata</name>
    <name type="common">Cowpea</name>
    <dbReference type="NCBI Taxonomy" id="3917"/>
    <lineage>
        <taxon>Eukaryota</taxon>
        <taxon>Viridiplantae</taxon>
        <taxon>Streptophyta</taxon>
        <taxon>Embryophyta</taxon>
        <taxon>Tracheophyta</taxon>
        <taxon>Spermatophyta</taxon>
        <taxon>Magnoliopsida</taxon>
        <taxon>eudicotyledons</taxon>
        <taxon>Gunneridae</taxon>
        <taxon>Pentapetalae</taxon>
        <taxon>rosids</taxon>
        <taxon>fabids</taxon>
        <taxon>Fabales</taxon>
        <taxon>Fabaceae</taxon>
        <taxon>Papilionoideae</taxon>
        <taxon>50 kb inversion clade</taxon>
        <taxon>NPAAA clade</taxon>
        <taxon>indigoferoid/millettioid clade</taxon>
        <taxon>Phaseoleae</taxon>
        <taxon>Vigna</taxon>
    </lineage>
</organism>
<feature type="domain" description="BHLH" evidence="6">
    <location>
        <begin position="75"/>
        <end position="124"/>
    </location>
</feature>
<reference evidence="7 8" key="1">
    <citation type="submission" date="2019-04" db="EMBL/GenBank/DDBJ databases">
        <title>An improved genome assembly and genetic linkage map for asparagus bean, Vigna unguiculata ssp. sesquipedialis.</title>
        <authorList>
            <person name="Xia Q."/>
            <person name="Zhang R."/>
            <person name="Dong Y."/>
        </authorList>
    </citation>
    <scope>NUCLEOTIDE SEQUENCE [LARGE SCALE GENOMIC DNA]</scope>
    <source>
        <tissue evidence="7">Leaf</tissue>
    </source>
</reference>
<dbReference type="GO" id="GO:0046983">
    <property type="term" value="F:protein dimerization activity"/>
    <property type="evidence" value="ECO:0007669"/>
    <property type="project" value="InterPro"/>
</dbReference>
<protein>
    <submittedName>
        <fullName evidence="7">Transcription factor MYC2</fullName>
    </submittedName>
</protein>
<dbReference type="SUPFAM" id="SSF48371">
    <property type="entry name" value="ARM repeat"/>
    <property type="match status" value="1"/>
</dbReference>
<gene>
    <name evidence="7" type="ORF">DEO72_LG2g3421</name>
</gene>
<dbReference type="GO" id="GO:0005634">
    <property type="term" value="C:nucleus"/>
    <property type="evidence" value="ECO:0007669"/>
    <property type="project" value="UniProtKB-SubCell"/>
</dbReference>
<dbReference type="SMART" id="SM00353">
    <property type="entry name" value="HLH"/>
    <property type="match status" value="1"/>
</dbReference>
<dbReference type="Pfam" id="PF00010">
    <property type="entry name" value="HLH"/>
    <property type="match status" value="1"/>
</dbReference>
<accession>A0A4D6L3N2</accession>
<evidence type="ECO:0000313" key="8">
    <source>
        <dbReference type="Proteomes" id="UP000501690"/>
    </source>
</evidence>
<dbReference type="InterPro" id="IPR036638">
    <property type="entry name" value="HLH_DNA-bd_sf"/>
</dbReference>
<dbReference type="SUPFAM" id="SSF47459">
    <property type="entry name" value="HLH, helix-loop-helix DNA-binding domain"/>
    <property type="match status" value="1"/>
</dbReference>
<keyword evidence="3" id="KW-0804">Transcription</keyword>
<name>A0A4D6L3N2_VIGUN</name>
<evidence type="ECO:0000313" key="7">
    <source>
        <dbReference type="EMBL" id="QCD83078.1"/>
    </source>
</evidence>
<dbReference type="PANTHER" id="PTHR46700:SF2">
    <property type="entry name" value="ARM REPEAT SUPERFAMILY PROTEIN"/>
    <property type="match status" value="1"/>
</dbReference>
<dbReference type="Proteomes" id="UP000501690">
    <property type="component" value="Linkage Group LG2"/>
</dbReference>
<dbReference type="PANTHER" id="PTHR46700">
    <property type="entry name" value="ARM REPEAT SUPERFAMILY PROTEIN"/>
    <property type="match status" value="1"/>
</dbReference>
<keyword evidence="8" id="KW-1185">Reference proteome</keyword>
<sequence length="577" mass="63132">MVHSFYEKSSSSGSDISGLFNPTLQTVGASNGDVANGGLSSSHSLVYESEKGELVKFSSAARVGKNEICEAKALAALKNHSEAERRRRERINGHLATLRGLVPSTEKMDKATLLAEVIKQVKELKKSAVEASKGFVIPMDADEVKVEPCDGSMSYSATICCDFRPEIISDLRQTLDSLPLHLEKAEISTLAGRMKNVFVFTCCKGNVSIDTEASQAVARTVHQALCSVLEKASASLDWEEKEEAAKEIERLAKEDEKVRELATELGVVTVLVSMALSDVASRRRVALKALIHLSYGNHKNKALIVEAGILCKLPKKIELEDESIREFADLLSSLSSLGNIQFRDSSLNFLQFLIDILKSCRSFDTKESCLVAMCNISTVLENAGPLVSNGVVPILLELCSEKGTSEKALTILGNLGVTLMGKKALENSSTVPKCLIEILSWEDEPKCQELSANILIILAHKNSTQINKMVESGIIPVLLQVALLGTSSAQKRARKLLRLFRDERQIKMAKHSGPHSSRIALENQRDREEGKRMMKSLVRESLHRNMEIITKRVNAGEDSSNGLKSLLTSTSSKSLPN</sequence>
<evidence type="ECO:0000259" key="6">
    <source>
        <dbReference type="PROSITE" id="PS50888"/>
    </source>
</evidence>
<dbReference type="InterPro" id="IPR016024">
    <property type="entry name" value="ARM-type_fold"/>
</dbReference>
<dbReference type="Gene3D" id="1.25.10.10">
    <property type="entry name" value="Leucine-rich Repeat Variant"/>
    <property type="match status" value="2"/>
</dbReference>
<feature type="compositionally biased region" description="Low complexity" evidence="5">
    <location>
        <begin position="563"/>
        <end position="577"/>
    </location>
</feature>
<comment type="subcellular location">
    <subcellularLocation>
        <location evidence="1">Nucleus</location>
    </subcellularLocation>
</comment>
<proteinExistence type="predicted"/>
<evidence type="ECO:0000256" key="4">
    <source>
        <dbReference type="ARBA" id="ARBA00023242"/>
    </source>
</evidence>
<keyword evidence="2" id="KW-0805">Transcription regulation</keyword>
<dbReference type="Gene3D" id="4.10.280.10">
    <property type="entry name" value="Helix-loop-helix DNA-binding domain"/>
    <property type="match status" value="1"/>
</dbReference>
<evidence type="ECO:0000256" key="3">
    <source>
        <dbReference type="ARBA" id="ARBA00023163"/>
    </source>
</evidence>
<dbReference type="PROSITE" id="PS50888">
    <property type="entry name" value="BHLH"/>
    <property type="match status" value="1"/>
</dbReference>
<keyword evidence="4" id="KW-0539">Nucleus</keyword>
<evidence type="ECO:0000256" key="5">
    <source>
        <dbReference type="SAM" id="MobiDB-lite"/>
    </source>
</evidence>
<feature type="region of interest" description="Disordered" evidence="5">
    <location>
        <begin position="511"/>
        <end position="530"/>
    </location>
</feature>
<dbReference type="EMBL" id="CP039346">
    <property type="protein sequence ID" value="QCD83078.1"/>
    <property type="molecule type" value="Genomic_DNA"/>
</dbReference>
<dbReference type="InterPro" id="IPR011989">
    <property type="entry name" value="ARM-like"/>
</dbReference>
<dbReference type="AlphaFoldDB" id="A0A4D6L3N2"/>
<evidence type="ECO:0000256" key="2">
    <source>
        <dbReference type="ARBA" id="ARBA00023015"/>
    </source>
</evidence>
<evidence type="ECO:0000256" key="1">
    <source>
        <dbReference type="ARBA" id="ARBA00004123"/>
    </source>
</evidence>